<evidence type="ECO:0000256" key="4">
    <source>
        <dbReference type="ARBA" id="ARBA00023157"/>
    </source>
</evidence>
<dbReference type="PANTHER" id="PTHR48105">
    <property type="entry name" value="THIOREDOXIN REDUCTASE 1-RELATED-RELATED"/>
    <property type="match status" value="1"/>
</dbReference>
<dbReference type="Gene3D" id="3.50.50.60">
    <property type="entry name" value="FAD/NAD(P)-binding domain"/>
    <property type="match status" value="2"/>
</dbReference>
<dbReference type="PROSITE" id="PS00573">
    <property type="entry name" value="PYRIDINE_REDOX_2"/>
    <property type="match status" value="1"/>
</dbReference>
<feature type="domain" description="FAD/NAD(P)-binding" evidence="6">
    <location>
        <begin position="3"/>
        <end position="255"/>
    </location>
</feature>
<keyword evidence="1" id="KW-0285">Flavoprotein</keyword>
<evidence type="ECO:0000259" key="6">
    <source>
        <dbReference type="Pfam" id="PF07992"/>
    </source>
</evidence>
<protein>
    <recommendedName>
        <fullName evidence="6">FAD/NAD(P)-binding domain-containing protein</fullName>
    </recommendedName>
</protein>
<reference evidence="7" key="1">
    <citation type="submission" date="2018-05" db="EMBL/GenBank/DDBJ databases">
        <authorList>
            <person name="Lanie J.A."/>
            <person name="Ng W.-L."/>
            <person name="Kazmierczak K.M."/>
            <person name="Andrzejewski T.M."/>
            <person name="Davidsen T.M."/>
            <person name="Wayne K.J."/>
            <person name="Tettelin H."/>
            <person name="Glass J.I."/>
            <person name="Rusch D."/>
            <person name="Podicherti R."/>
            <person name="Tsui H.-C.T."/>
            <person name="Winkler M.E."/>
        </authorList>
    </citation>
    <scope>NUCLEOTIDE SEQUENCE</scope>
</reference>
<dbReference type="PRINTS" id="PR00368">
    <property type="entry name" value="FADPNR"/>
</dbReference>
<feature type="non-terminal residue" evidence="7">
    <location>
        <position position="1"/>
    </location>
</feature>
<organism evidence="7">
    <name type="scientific">marine metagenome</name>
    <dbReference type="NCBI Taxonomy" id="408172"/>
    <lineage>
        <taxon>unclassified sequences</taxon>
        <taxon>metagenomes</taxon>
        <taxon>ecological metagenomes</taxon>
    </lineage>
</organism>
<evidence type="ECO:0000256" key="5">
    <source>
        <dbReference type="ARBA" id="ARBA00023284"/>
    </source>
</evidence>
<dbReference type="InterPro" id="IPR023753">
    <property type="entry name" value="FAD/NAD-binding_dom"/>
</dbReference>
<dbReference type="InterPro" id="IPR050097">
    <property type="entry name" value="Ferredoxin-NADP_redctase_2"/>
</dbReference>
<dbReference type="EMBL" id="UINC01063131">
    <property type="protein sequence ID" value="SVB90434.1"/>
    <property type="molecule type" value="Genomic_DNA"/>
</dbReference>
<sequence length="277" mass="29267">QLMPGGQVINSENIEDYPGFPKGISGAELAAKMQEQAMDNGVNIELSEVTSISPKDNEWLVQTTDGLKSSKTIIIAGGSSLRKLQVKGEEDLVGAGVSYCATCDGAFFIDQNVCVVGGGDSALEEALTLTNFAASVDIFCRDENLHGQKVLLDKANSSDKINIHTNVEVTEIHGNEIVDGASLRNLVSGETTRMDIDGVFIFVGLKPNSDYLSTALELDAGGHIKTDSRMRTSKVGILAAGDIRSESASQLISAAGDGATAAITAFEYVKSGNWTME</sequence>
<dbReference type="PRINTS" id="PR00469">
    <property type="entry name" value="PNDRDTASEII"/>
</dbReference>
<keyword evidence="3" id="KW-0560">Oxidoreductase</keyword>
<dbReference type="SUPFAM" id="SSF51905">
    <property type="entry name" value="FAD/NAD(P)-binding domain"/>
    <property type="match status" value="2"/>
</dbReference>
<evidence type="ECO:0000256" key="2">
    <source>
        <dbReference type="ARBA" id="ARBA00022827"/>
    </source>
</evidence>
<evidence type="ECO:0000256" key="1">
    <source>
        <dbReference type="ARBA" id="ARBA00022630"/>
    </source>
</evidence>
<dbReference type="InterPro" id="IPR008255">
    <property type="entry name" value="Pyr_nucl-diS_OxRdtase_2_AS"/>
</dbReference>
<dbReference type="Pfam" id="PF07992">
    <property type="entry name" value="Pyr_redox_2"/>
    <property type="match status" value="1"/>
</dbReference>
<accession>A0A382HST1</accession>
<dbReference type="InterPro" id="IPR036188">
    <property type="entry name" value="FAD/NAD-bd_sf"/>
</dbReference>
<keyword evidence="4" id="KW-1015">Disulfide bond</keyword>
<name>A0A382HST1_9ZZZZ</name>
<dbReference type="AlphaFoldDB" id="A0A382HST1"/>
<gene>
    <name evidence="7" type="ORF">METZ01_LOCUS243288</name>
</gene>
<evidence type="ECO:0000256" key="3">
    <source>
        <dbReference type="ARBA" id="ARBA00023002"/>
    </source>
</evidence>
<dbReference type="GO" id="GO:0016668">
    <property type="term" value="F:oxidoreductase activity, acting on a sulfur group of donors, NAD(P) as acceptor"/>
    <property type="evidence" value="ECO:0007669"/>
    <property type="project" value="UniProtKB-ARBA"/>
</dbReference>
<keyword evidence="2" id="KW-0274">FAD</keyword>
<evidence type="ECO:0000313" key="7">
    <source>
        <dbReference type="EMBL" id="SVB90434.1"/>
    </source>
</evidence>
<keyword evidence="5" id="KW-0676">Redox-active center</keyword>
<proteinExistence type="predicted"/>